<dbReference type="Proteomes" id="UP000031594">
    <property type="component" value="Unassembled WGS sequence"/>
</dbReference>
<reference evidence="1 2" key="1">
    <citation type="submission" date="2014-08" db="EMBL/GenBank/DDBJ databases">
        <title>Methylacidiphilum kamchatkense strain Kam1 draft genome sequence.</title>
        <authorList>
            <person name="Birkeland N.-K."/>
            <person name="Erikstad H.A."/>
        </authorList>
    </citation>
    <scope>NUCLEOTIDE SEQUENCE [LARGE SCALE GENOMIC DNA]</scope>
    <source>
        <strain evidence="1 2">Kam1</strain>
    </source>
</reference>
<comment type="caution">
    <text evidence="1">The sequence shown here is derived from an EMBL/GenBank/DDBJ whole genome shotgun (WGS) entry which is preliminary data.</text>
</comment>
<evidence type="ECO:0000313" key="2">
    <source>
        <dbReference type="Proteomes" id="UP000031594"/>
    </source>
</evidence>
<name>A0ABR4ZX28_9BACT</name>
<proteinExistence type="predicted"/>
<organism evidence="1 2">
    <name type="scientific">Methylacidiphilum kamchatkense Kam1</name>
    <dbReference type="NCBI Taxonomy" id="1202785"/>
    <lineage>
        <taxon>Bacteria</taxon>
        <taxon>Pseudomonadati</taxon>
        <taxon>Verrucomicrobiota</taxon>
        <taxon>Methylacidiphilae</taxon>
        <taxon>Methylacidiphilales</taxon>
        <taxon>Methylacidiphilaceae</taxon>
        <taxon>Methylacidiphilum (ex Ratnadevi et al. 2023)</taxon>
    </lineage>
</organism>
<sequence length="62" mass="6974">MGFKNLCKRRISWIQTALVGHGHIPTALHVARNHLVIVLVGAEIAKLLILQQEMQSVDIKTY</sequence>
<evidence type="ECO:0000313" key="1">
    <source>
        <dbReference type="EMBL" id="KIE58253.1"/>
    </source>
</evidence>
<keyword evidence="2" id="KW-1185">Reference proteome</keyword>
<gene>
    <name evidence="1" type="ORF">A946_08810</name>
</gene>
<dbReference type="EMBL" id="JQNX01000006">
    <property type="protein sequence ID" value="KIE58253.1"/>
    <property type="molecule type" value="Genomic_DNA"/>
</dbReference>
<protein>
    <submittedName>
        <fullName evidence="1">Uncharacterized protein</fullName>
    </submittedName>
</protein>
<accession>A0ABR4ZX28</accession>